<organism evidence="2 3">
    <name type="scientific">Leptospira wolffii</name>
    <dbReference type="NCBI Taxonomy" id="409998"/>
    <lineage>
        <taxon>Bacteria</taxon>
        <taxon>Pseudomonadati</taxon>
        <taxon>Spirochaetota</taxon>
        <taxon>Spirochaetia</taxon>
        <taxon>Leptospirales</taxon>
        <taxon>Leptospiraceae</taxon>
        <taxon>Leptospira</taxon>
    </lineage>
</organism>
<evidence type="ECO:0000313" key="2">
    <source>
        <dbReference type="EMBL" id="PJZ64056.1"/>
    </source>
</evidence>
<feature type="domain" description="Schlafen AlbA-2" evidence="1">
    <location>
        <begin position="17"/>
        <end position="114"/>
    </location>
</feature>
<dbReference type="InterPro" id="IPR038461">
    <property type="entry name" value="Schlafen_AlbA_2_dom_sf"/>
</dbReference>
<proteinExistence type="predicted"/>
<name>A0A2M9Z6J8_9LEPT</name>
<dbReference type="RefSeq" id="WP_100760459.1">
    <property type="nucleotide sequence ID" value="NZ_NPDT01000018.1"/>
</dbReference>
<reference evidence="2 3" key="1">
    <citation type="submission" date="2017-07" db="EMBL/GenBank/DDBJ databases">
        <title>Leptospira spp. isolated from tropical soils.</title>
        <authorList>
            <person name="Thibeaux R."/>
            <person name="Iraola G."/>
            <person name="Ferres I."/>
            <person name="Bierque E."/>
            <person name="Girault D."/>
            <person name="Soupe-Gilbert M.-E."/>
            <person name="Picardeau M."/>
            <person name="Goarant C."/>
        </authorList>
    </citation>
    <scope>NUCLEOTIDE SEQUENCE [LARGE SCALE GENOMIC DNA]</scope>
    <source>
        <strain evidence="2 3">FH2-C-A2</strain>
    </source>
</reference>
<gene>
    <name evidence="2" type="ORF">CH371_20140</name>
</gene>
<dbReference type="InterPro" id="IPR007421">
    <property type="entry name" value="Schlafen_AlbA_2_dom"/>
</dbReference>
<sequence>MKKLTKAKLLELLKEEESIYLDFKELYSENLVDLIHDILCLSNAPGETDRYLIFGVSDDKTIKGIQNPHKTQADISNILRSSNLNRIPEFIFYTIDLNDLSIDILHLKNSKHKPFFSAEG</sequence>
<dbReference type="Proteomes" id="UP000231912">
    <property type="component" value="Unassembled WGS sequence"/>
</dbReference>
<protein>
    <recommendedName>
        <fullName evidence="1">Schlafen AlbA-2 domain-containing protein</fullName>
    </recommendedName>
</protein>
<evidence type="ECO:0000259" key="1">
    <source>
        <dbReference type="Pfam" id="PF04326"/>
    </source>
</evidence>
<accession>A0A2M9Z6J8</accession>
<comment type="caution">
    <text evidence="2">The sequence shown here is derived from an EMBL/GenBank/DDBJ whole genome shotgun (WGS) entry which is preliminary data.</text>
</comment>
<dbReference type="Pfam" id="PF04326">
    <property type="entry name" value="SLFN_AlbA_2"/>
    <property type="match status" value="1"/>
</dbReference>
<evidence type="ECO:0000313" key="3">
    <source>
        <dbReference type="Proteomes" id="UP000231912"/>
    </source>
</evidence>
<dbReference type="Gene3D" id="3.30.950.30">
    <property type="entry name" value="Schlafen, AAA domain"/>
    <property type="match status" value="1"/>
</dbReference>
<dbReference type="EMBL" id="NPDT01000018">
    <property type="protein sequence ID" value="PJZ64056.1"/>
    <property type="molecule type" value="Genomic_DNA"/>
</dbReference>
<dbReference type="AlphaFoldDB" id="A0A2M9Z6J8"/>